<gene>
    <name evidence="6" type="primary">flgA</name>
    <name evidence="6" type="ORF">IV454_00895</name>
</gene>
<organism evidence="6 7">
    <name type="scientific">Massilia antarctica</name>
    <dbReference type="NCBI Taxonomy" id="2765360"/>
    <lineage>
        <taxon>Bacteria</taxon>
        <taxon>Pseudomonadati</taxon>
        <taxon>Pseudomonadota</taxon>
        <taxon>Betaproteobacteria</taxon>
        <taxon>Burkholderiales</taxon>
        <taxon>Oxalobacteraceae</taxon>
        <taxon>Telluria group</taxon>
        <taxon>Massilia</taxon>
    </lineage>
</organism>
<evidence type="ECO:0000256" key="1">
    <source>
        <dbReference type="ARBA" id="ARBA00004418"/>
    </source>
</evidence>
<dbReference type="Proteomes" id="UP000662888">
    <property type="component" value="Chromosome"/>
</dbReference>
<name>A0AA48WEA2_9BURK</name>
<dbReference type="Gene3D" id="3.90.1210.10">
    <property type="entry name" value="Antifreeze-like/N-acetylneuraminic acid synthase C-terminal domain"/>
    <property type="match status" value="1"/>
</dbReference>
<dbReference type="Pfam" id="PF13144">
    <property type="entry name" value="ChapFlgA"/>
    <property type="match status" value="1"/>
</dbReference>
<dbReference type="Gene3D" id="2.30.30.760">
    <property type="match status" value="1"/>
</dbReference>
<dbReference type="InterPro" id="IPR039246">
    <property type="entry name" value="Flagellar_FlgA"/>
</dbReference>
<keyword evidence="3 4" id="KW-0574">Periplasm</keyword>
<accession>A0AA48WEA2</accession>
<keyword evidence="6" id="KW-0282">Flagellum</keyword>
<feature type="domain" description="SAF" evidence="5">
    <location>
        <begin position="115"/>
        <end position="177"/>
    </location>
</feature>
<evidence type="ECO:0000256" key="3">
    <source>
        <dbReference type="ARBA" id="ARBA00022764"/>
    </source>
</evidence>
<comment type="similarity">
    <text evidence="4">Belongs to the FlgA family.</text>
</comment>
<dbReference type="SMART" id="SM00858">
    <property type="entry name" value="SAF"/>
    <property type="match status" value="1"/>
</dbReference>
<protein>
    <recommendedName>
        <fullName evidence="4">Flagella basal body P-ring formation protein FlgA</fullName>
    </recommendedName>
</protein>
<keyword evidence="2 4" id="KW-0732">Signal</keyword>
<dbReference type="InterPro" id="IPR041231">
    <property type="entry name" value="FlgA_N"/>
</dbReference>
<dbReference type="EMBL" id="CP065053">
    <property type="protein sequence ID" value="QPI50233.1"/>
    <property type="molecule type" value="Genomic_DNA"/>
</dbReference>
<dbReference type="PANTHER" id="PTHR36307:SF1">
    <property type="entry name" value="FLAGELLA BASAL BODY P-RING FORMATION PROTEIN FLGA"/>
    <property type="match status" value="1"/>
</dbReference>
<comment type="subcellular location">
    <subcellularLocation>
        <location evidence="1 4">Periplasm</location>
    </subcellularLocation>
</comment>
<comment type="function">
    <text evidence="4">Involved in the assembly process of the P-ring formation. It may associate with FlgF on the rod constituting a structure essential for the P-ring assembly or may act as a modulator protein for the P-ring assembly.</text>
</comment>
<sequence>MKIHFISVLLLAAQCCLTPIVAAQPAAAPALALQDPAVLKSVAEQFLQAQSAALAGEVTVTVGPINQRMSIASCPAPQAFQQPGARTWGKTTVGVRCTAPVAWTVYIQAQVSVVTDYVATSVPLAQGQTIEQSQLVLLRGDISAMPNGIVTNMAQAVGRTSTVSLASGTPLRLDTLRGKQVVQQGQLVRVVSSGNGFRVSAEARAIGNASDGQVVQVRTPAGAILSGVAKAGGLVEVVF</sequence>
<evidence type="ECO:0000256" key="4">
    <source>
        <dbReference type="RuleBase" id="RU362063"/>
    </source>
</evidence>
<dbReference type="CDD" id="cd11614">
    <property type="entry name" value="SAF_CpaB_FlgA_like"/>
    <property type="match status" value="1"/>
</dbReference>
<proteinExistence type="inferred from homology"/>
<feature type="signal peptide" evidence="4">
    <location>
        <begin position="1"/>
        <end position="22"/>
    </location>
</feature>
<evidence type="ECO:0000259" key="5">
    <source>
        <dbReference type="SMART" id="SM00858"/>
    </source>
</evidence>
<dbReference type="Pfam" id="PF17656">
    <property type="entry name" value="ChapFlgA_N"/>
    <property type="match status" value="1"/>
</dbReference>
<keyword evidence="6" id="KW-0966">Cell projection</keyword>
<dbReference type="InterPro" id="IPR017585">
    <property type="entry name" value="SAF_FlgA"/>
</dbReference>
<dbReference type="PANTHER" id="PTHR36307">
    <property type="entry name" value="FLAGELLA BASAL BODY P-RING FORMATION PROTEIN FLGA"/>
    <property type="match status" value="1"/>
</dbReference>
<reference evidence="6 7" key="1">
    <citation type="submission" date="2020-11" db="EMBL/GenBank/DDBJ databases">
        <authorList>
            <person name="Sun Q."/>
        </authorList>
    </citation>
    <scope>NUCLEOTIDE SEQUENCE [LARGE SCALE GENOMIC DNA]</scope>
    <source>
        <strain evidence="6 7">P8398</strain>
    </source>
</reference>
<dbReference type="RefSeq" id="WP_206089784.1">
    <property type="nucleotide sequence ID" value="NZ_CP065053.1"/>
</dbReference>
<evidence type="ECO:0000313" key="6">
    <source>
        <dbReference type="EMBL" id="QPI50233.1"/>
    </source>
</evidence>
<keyword evidence="7" id="KW-1185">Reference proteome</keyword>
<dbReference type="InterPro" id="IPR013974">
    <property type="entry name" value="SAF"/>
</dbReference>
<keyword evidence="6" id="KW-0969">Cilium</keyword>
<dbReference type="NCBIfam" id="TIGR03170">
    <property type="entry name" value="flgA_cterm"/>
    <property type="match status" value="1"/>
</dbReference>
<evidence type="ECO:0000313" key="7">
    <source>
        <dbReference type="Proteomes" id="UP000662888"/>
    </source>
</evidence>
<evidence type="ECO:0000256" key="2">
    <source>
        <dbReference type="ARBA" id="ARBA00022729"/>
    </source>
</evidence>
<feature type="chain" id="PRO_5044976313" description="Flagella basal body P-ring formation protein FlgA" evidence="4">
    <location>
        <begin position="23"/>
        <end position="239"/>
    </location>
</feature>
<keyword evidence="4" id="KW-1005">Bacterial flagellum biogenesis</keyword>